<accession>A0ABD0MNR2</accession>
<comment type="caution">
    <text evidence="1">The sequence shown here is derived from an EMBL/GenBank/DDBJ whole genome shotgun (WGS) entry which is preliminary data.</text>
</comment>
<dbReference type="Proteomes" id="UP001529510">
    <property type="component" value="Unassembled WGS sequence"/>
</dbReference>
<keyword evidence="2" id="KW-1185">Reference proteome</keyword>
<dbReference type="PANTHER" id="PTHR46481:SF9">
    <property type="entry name" value="ZINC FINGER BED DOMAIN-CONTAINING PROTEIN 1-LIKE"/>
    <property type="match status" value="1"/>
</dbReference>
<dbReference type="InterPro" id="IPR052035">
    <property type="entry name" value="ZnF_BED_domain_contain"/>
</dbReference>
<protein>
    <submittedName>
        <fullName evidence="1">Uncharacterized protein</fullName>
    </submittedName>
</protein>
<organism evidence="1 2">
    <name type="scientific">Cirrhinus mrigala</name>
    <name type="common">Mrigala</name>
    <dbReference type="NCBI Taxonomy" id="683832"/>
    <lineage>
        <taxon>Eukaryota</taxon>
        <taxon>Metazoa</taxon>
        <taxon>Chordata</taxon>
        <taxon>Craniata</taxon>
        <taxon>Vertebrata</taxon>
        <taxon>Euteleostomi</taxon>
        <taxon>Actinopterygii</taxon>
        <taxon>Neopterygii</taxon>
        <taxon>Teleostei</taxon>
        <taxon>Ostariophysi</taxon>
        <taxon>Cypriniformes</taxon>
        <taxon>Cyprinidae</taxon>
        <taxon>Labeoninae</taxon>
        <taxon>Labeonini</taxon>
        <taxon>Cirrhinus</taxon>
    </lineage>
</organism>
<dbReference type="AlphaFoldDB" id="A0ABD0MNR2"/>
<sequence>SACKPKNPVQTSLTVSFANAIPYDKKSRRWLDLTRAITTHICKDMAPIHTVEKEGFKALVKTLDARYVMPSCKYFRQVELPSLYMSCRSEVENELRDVAHFATTTDLWTSRSTQLYMSLTIHFIIRNWTLCSRCLQTL</sequence>
<reference evidence="1 2" key="1">
    <citation type="submission" date="2024-05" db="EMBL/GenBank/DDBJ databases">
        <title>Genome sequencing and assembly of Indian major carp, Cirrhinus mrigala (Hamilton, 1822).</title>
        <authorList>
            <person name="Mohindra V."/>
            <person name="Chowdhury L.M."/>
            <person name="Lal K."/>
            <person name="Jena J.K."/>
        </authorList>
    </citation>
    <scope>NUCLEOTIDE SEQUENCE [LARGE SCALE GENOMIC DNA]</scope>
    <source>
        <strain evidence="1">CM1030</strain>
        <tissue evidence="1">Blood</tissue>
    </source>
</reference>
<dbReference type="PANTHER" id="PTHR46481">
    <property type="entry name" value="ZINC FINGER BED DOMAIN-CONTAINING PROTEIN 4"/>
    <property type="match status" value="1"/>
</dbReference>
<evidence type="ECO:0000313" key="1">
    <source>
        <dbReference type="EMBL" id="KAL0151240.1"/>
    </source>
</evidence>
<gene>
    <name evidence="1" type="ORF">M9458_053431</name>
</gene>
<dbReference type="Gene3D" id="1.10.10.1070">
    <property type="entry name" value="Zinc finger, BED domain-containing"/>
    <property type="match status" value="1"/>
</dbReference>
<name>A0ABD0MNR2_CIRMR</name>
<evidence type="ECO:0000313" key="2">
    <source>
        <dbReference type="Proteomes" id="UP001529510"/>
    </source>
</evidence>
<dbReference type="EMBL" id="JAMKFB020000255">
    <property type="protein sequence ID" value="KAL0151240.1"/>
    <property type="molecule type" value="Genomic_DNA"/>
</dbReference>
<proteinExistence type="predicted"/>
<dbReference type="SUPFAM" id="SSF140996">
    <property type="entry name" value="Hermes dimerisation domain"/>
    <property type="match status" value="1"/>
</dbReference>
<feature type="non-terminal residue" evidence="1">
    <location>
        <position position="1"/>
    </location>
</feature>